<dbReference type="PROSITE" id="PS51257">
    <property type="entry name" value="PROKAR_LIPOPROTEIN"/>
    <property type="match status" value="1"/>
</dbReference>
<keyword evidence="4" id="KW-1185">Reference proteome</keyword>
<dbReference type="RefSeq" id="WP_147703925.1">
    <property type="nucleotide sequence ID" value="NZ_VDUY01000003.1"/>
</dbReference>
<organism evidence="3 4">
    <name type="scientific">Zeimonas arvi</name>
    <dbReference type="NCBI Taxonomy" id="2498847"/>
    <lineage>
        <taxon>Bacteria</taxon>
        <taxon>Pseudomonadati</taxon>
        <taxon>Pseudomonadota</taxon>
        <taxon>Betaproteobacteria</taxon>
        <taxon>Burkholderiales</taxon>
        <taxon>Burkholderiaceae</taxon>
        <taxon>Zeimonas</taxon>
    </lineage>
</organism>
<dbReference type="InterPro" id="IPR013784">
    <property type="entry name" value="Carb-bd-like_fold"/>
</dbReference>
<dbReference type="AlphaFoldDB" id="A0A5C8NY19"/>
<evidence type="ECO:0000259" key="2">
    <source>
        <dbReference type="Pfam" id="PF14321"/>
    </source>
</evidence>
<dbReference type="Gene3D" id="2.60.40.1120">
    <property type="entry name" value="Carboxypeptidase-like, regulatory domain"/>
    <property type="match status" value="1"/>
</dbReference>
<dbReference type="EMBL" id="VDUY01000003">
    <property type="protein sequence ID" value="TXL66011.1"/>
    <property type="molecule type" value="Genomic_DNA"/>
</dbReference>
<evidence type="ECO:0000313" key="3">
    <source>
        <dbReference type="EMBL" id="TXL66011.1"/>
    </source>
</evidence>
<dbReference type="SUPFAM" id="SSF49452">
    <property type="entry name" value="Starch-binding domain-like"/>
    <property type="match status" value="1"/>
</dbReference>
<reference evidence="3 4" key="1">
    <citation type="submission" date="2019-06" db="EMBL/GenBank/DDBJ databases">
        <title>Quisquiliibacterium sp. nov., isolated from a maize field.</title>
        <authorList>
            <person name="Lin S.-Y."/>
            <person name="Tsai C.-F."/>
            <person name="Young C.-C."/>
        </authorList>
    </citation>
    <scope>NUCLEOTIDE SEQUENCE [LARGE SCALE GENOMIC DNA]</scope>
    <source>
        <strain evidence="3 4">CC-CFT501</strain>
    </source>
</reference>
<dbReference type="GO" id="GO:0030246">
    <property type="term" value="F:carbohydrate binding"/>
    <property type="evidence" value="ECO:0007669"/>
    <property type="project" value="InterPro"/>
</dbReference>
<name>A0A5C8NY19_9BURK</name>
<evidence type="ECO:0000313" key="4">
    <source>
        <dbReference type="Proteomes" id="UP000321548"/>
    </source>
</evidence>
<dbReference type="Proteomes" id="UP000321548">
    <property type="component" value="Unassembled WGS sequence"/>
</dbReference>
<feature type="domain" description="DUF4382" evidence="2">
    <location>
        <begin position="32"/>
        <end position="183"/>
    </location>
</feature>
<sequence>MKYLRILFMTFLASVLAACGGGGDSTTATSAKGTISVQLTDAPATPEYREVWVTVEKVRVHMSDAAGEGDSGWEEIVVDPPRKIDLLTLRNGILADLGQVEVPVGQYHQFRLVLGSGPNDNELVLADGTVEALKTPSGQTSGLKLNAKPFTVEEGQLLELVIDFDAARSIVKSGNSGKYNLKPVVRVIPVLDAGAVAGSFVDPAAAADASVSLQVYDAATGNVTVLRSTTPANGVWKLAPVEEGSAYNLVVAKPGYRTVVITNVPVVAGEIAQIDPIELVAVAGDGSTRRVAAGAVSPAEAALVRALQKVRGDVAAMADGDVVVEVAFANALADTGDFAFDLNVEPALVGDPGTVLADGDNAGMFTFVASGDAGTGEVPNVDLNPGDVLDLSIVLAP</sequence>
<dbReference type="InterPro" id="IPR025491">
    <property type="entry name" value="DUF4382"/>
</dbReference>
<feature type="chain" id="PRO_5022679467" evidence="1">
    <location>
        <begin position="18"/>
        <end position="397"/>
    </location>
</feature>
<feature type="signal peptide" evidence="1">
    <location>
        <begin position="1"/>
        <end position="17"/>
    </location>
</feature>
<protein>
    <submittedName>
        <fullName evidence="3">DUF4382 domain-containing protein</fullName>
    </submittedName>
</protein>
<comment type="caution">
    <text evidence="3">The sequence shown here is derived from an EMBL/GenBank/DDBJ whole genome shotgun (WGS) entry which is preliminary data.</text>
</comment>
<keyword evidence="1" id="KW-0732">Signal</keyword>
<accession>A0A5C8NY19</accession>
<proteinExistence type="predicted"/>
<gene>
    <name evidence="3" type="ORF">FHP08_08000</name>
</gene>
<dbReference type="Pfam" id="PF14321">
    <property type="entry name" value="DUF4382"/>
    <property type="match status" value="1"/>
</dbReference>
<dbReference type="OrthoDB" id="2111471at2"/>
<evidence type="ECO:0000256" key="1">
    <source>
        <dbReference type="SAM" id="SignalP"/>
    </source>
</evidence>